<keyword evidence="2" id="KW-1185">Reference proteome</keyword>
<organism evidence="1 2">
    <name type="scientific">Atractosteus spatula</name>
    <name type="common">Alligator gar</name>
    <name type="synonym">Lepisosteus spatula</name>
    <dbReference type="NCBI Taxonomy" id="7917"/>
    <lineage>
        <taxon>Eukaryota</taxon>
        <taxon>Metazoa</taxon>
        <taxon>Chordata</taxon>
        <taxon>Craniata</taxon>
        <taxon>Vertebrata</taxon>
        <taxon>Euteleostomi</taxon>
        <taxon>Actinopterygii</taxon>
        <taxon>Neopterygii</taxon>
        <taxon>Holostei</taxon>
        <taxon>Semionotiformes</taxon>
        <taxon>Lepisosteidae</taxon>
        <taxon>Atractosteus</taxon>
    </lineage>
</organism>
<evidence type="ECO:0000313" key="2">
    <source>
        <dbReference type="Proteomes" id="UP000736164"/>
    </source>
</evidence>
<feature type="non-terminal residue" evidence="1">
    <location>
        <position position="95"/>
    </location>
</feature>
<gene>
    <name evidence="1" type="primary">Zbed9_12</name>
    <name evidence="1" type="ORF">GTO95_0018149</name>
</gene>
<dbReference type="AlphaFoldDB" id="A0A8J7TC82"/>
<name>A0A8J7TC82_ATRSP</name>
<accession>A0A8J7TC82</accession>
<comment type="caution">
    <text evidence="1">The sequence shown here is derived from an EMBL/GenBank/DDBJ whole genome shotgun (WGS) entry which is preliminary data.</text>
</comment>
<sequence>MCGEKAAKQLDLKPPLKVTVTHRIIEMVDDIKSTLVEHVKMSRCFSLQLDESVFDLANSLVYVRYDFEGTVCPLRTFCSVSHYQQELQESTYFSF</sequence>
<protein>
    <submittedName>
        <fullName evidence="1">SCND3 protein</fullName>
    </submittedName>
</protein>
<reference evidence="1" key="1">
    <citation type="journal article" date="2021" name="Cell">
        <title>Tracing the genetic footprints of vertebrate landing in non-teleost ray-finned fishes.</title>
        <authorList>
            <person name="Bi X."/>
            <person name="Wang K."/>
            <person name="Yang L."/>
            <person name="Pan H."/>
            <person name="Jiang H."/>
            <person name="Wei Q."/>
            <person name="Fang M."/>
            <person name="Yu H."/>
            <person name="Zhu C."/>
            <person name="Cai Y."/>
            <person name="He Y."/>
            <person name="Gan X."/>
            <person name="Zeng H."/>
            <person name="Yu D."/>
            <person name="Zhu Y."/>
            <person name="Jiang H."/>
            <person name="Qiu Q."/>
            <person name="Yang H."/>
            <person name="Zhang Y.E."/>
            <person name="Wang W."/>
            <person name="Zhu M."/>
            <person name="He S."/>
            <person name="Zhang G."/>
        </authorList>
    </citation>
    <scope>NUCLEOTIDE SEQUENCE</scope>
    <source>
        <strain evidence="1">Allg_001</strain>
    </source>
</reference>
<evidence type="ECO:0000313" key="1">
    <source>
        <dbReference type="EMBL" id="MBN3317486.1"/>
    </source>
</evidence>
<dbReference type="EMBL" id="JAAWVO010035689">
    <property type="protein sequence ID" value="MBN3317486.1"/>
    <property type="molecule type" value="Genomic_DNA"/>
</dbReference>
<proteinExistence type="predicted"/>
<feature type="non-terminal residue" evidence="1">
    <location>
        <position position="1"/>
    </location>
</feature>
<dbReference type="Proteomes" id="UP000736164">
    <property type="component" value="Unassembled WGS sequence"/>
</dbReference>